<evidence type="ECO:0000256" key="2">
    <source>
        <dbReference type="ARBA" id="ARBA00022519"/>
    </source>
</evidence>
<evidence type="ECO:0000259" key="8">
    <source>
        <dbReference type="PROSITE" id="PS50192"/>
    </source>
</evidence>
<feature type="transmembrane region" description="Helical" evidence="6">
    <location>
        <begin position="12"/>
        <end position="31"/>
    </location>
</feature>
<reference evidence="9 10" key="1">
    <citation type="submission" date="2019-03" db="EMBL/GenBank/DDBJ databases">
        <title>Genomic Encyclopedia of Type Strains, Phase III (KMG-III): the genomes of soil and plant-associated and newly described type strains.</title>
        <authorList>
            <person name="Whitman W."/>
        </authorList>
    </citation>
    <scope>NUCLEOTIDE SEQUENCE [LARGE SCALE GENOMIC DNA]</scope>
    <source>
        <strain evidence="9 10">CGMCC 1.7660</strain>
    </source>
</reference>
<evidence type="ECO:0000256" key="5">
    <source>
        <dbReference type="PROSITE-ProRule" id="PRU00284"/>
    </source>
</evidence>
<comment type="subcellular location">
    <subcellularLocation>
        <location evidence="1">Cell inner membrane</location>
        <topology evidence="1">Multi-pass membrane protein</topology>
    </subcellularLocation>
</comment>
<evidence type="ECO:0000256" key="4">
    <source>
        <dbReference type="ARBA" id="ARBA00029447"/>
    </source>
</evidence>
<gene>
    <name evidence="9" type="ORF">A8950_0448</name>
</gene>
<dbReference type="GO" id="GO:0007165">
    <property type="term" value="P:signal transduction"/>
    <property type="evidence" value="ECO:0007669"/>
    <property type="project" value="UniProtKB-KW"/>
</dbReference>
<accession>A0A4R6WV60</accession>
<comment type="caution">
    <text evidence="9">The sequence shown here is derived from an EMBL/GenBank/DDBJ whole genome shotgun (WGS) entry which is preliminary data.</text>
</comment>
<dbReference type="PANTHER" id="PTHR32089">
    <property type="entry name" value="METHYL-ACCEPTING CHEMOTAXIS PROTEIN MCPB"/>
    <property type="match status" value="1"/>
</dbReference>
<evidence type="ECO:0000256" key="3">
    <source>
        <dbReference type="ARBA" id="ARBA00023224"/>
    </source>
</evidence>
<evidence type="ECO:0000256" key="1">
    <source>
        <dbReference type="ARBA" id="ARBA00004429"/>
    </source>
</evidence>
<dbReference type="OrthoDB" id="5179380at2"/>
<dbReference type="PROSITE" id="PS50111">
    <property type="entry name" value="CHEMOTAXIS_TRANSDUC_2"/>
    <property type="match status" value="1"/>
</dbReference>
<keyword evidence="3 5" id="KW-0807">Transducer</keyword>
<dbReference type="InterPro" id="IPR004089">
    <property type="entry name" value="MCPsignal_dom"/>
</dbReference>
<evidence type="ECO:0000259" key="7">
    <source>
        <dbReference type="PROSITE" id="PS50111"/>
    </source>
</evidence>
<keyword evidence="6" id="KW-1133">Transmembrane helix</keyword>
<feature type="domain" description="T-SNARE coiled-coil homology" evidence="8">
    <location>
        <begin position="333"/>
        <end position="395"/>
    </location>
</feature>
<dbReference type="GO" id="GO:0006935">
    <property type="term" value="P:chemotaxis"/>
    <property type="evidence" value="ECO:0007669"/>
    <property type="project" value="InterPro"/>
</dbReference>
<proteinExistence type="inferred from homology"/>
<keyword evidence="2" id="KW-1003">Cell membrane</keyword>
<dbReference type="Gene3D" id="1.10.287.950">
    <property type="entry name" value="Methyl-accepting chemotaxis protein"/>
    <property type="match status" value="1"/>
</dbReference>
<keyword evidence="10" id="KW-1185">Reference proteome</keyword>
<comment type="similarity">
    <text evidence="4">Belongs to the methyl-accepting chemotaxis (MCP) protein family.</text>
</comment>
<feature type="transmembrane region" description="Helical" evidence="6">
    <location>
        <begin position="37"/>
        <end position="57"/>
    </location>
</feature>
<evidence type="ECO:0000313" key="9">
    <source>
        <dbReference type="EMBL" id="TDQ83904.1"/>
    </source>
</evidence>
<dbReference type="EMBL" id="SNYW01000006">
    <property type="protein sequence ID" value="TDQ83904.1"/>
    <property type="molecule type" value="Genomic_DNA"/>
</dbReference>
<sequence>MTNLSSLSRATIAVVGLVVTVVLASALHLVLDAQFGNWITIAEFALVIALAGLALWWMRRGQAGVRDAARVCESAFAGNLEARILAPRDGGEIGTLQASTDNMLDIVDAFVRESAASMEYASQGKTFRKVLTRGLPGAFRNGAETINAGTESLDQRVKDLAKFAQSFGAKMDEVVRSLSRAANELGADAQTLSSAAEETSQQSTAVAAASEQASVNVQTVASAAEELSSSISEISRQVTQSMAITNQGVEEAKRTNQQIQMLSDAAQRIGDVVKLINDIANQTNLLALNATIEAARAGEAGKGFAVVASEVKNLATQTAKATEEISSNITEMQRATDESVQAVHHIGQTISQMSEISTGIASAMEEQGAATQEIARNVQQASAGTAEVSSNIVGITEAALDTGKSATRVKDASGQINIQVGVLQTEVQSFLKAING</sequence>
<dbReference type="InterPro" id="IPR000727">
    <property type="entry name" value="T_SNARE_dom"/>
</dbReference>
<protein>
    <submittedName>
        <fullName evidence="9">Methyl-accepting chemotaxis sensory transducer</fullName>
    </submittedName>
</protein>
<evidence type="ECO:0000313" key="10">
    <source>
        <dbReference type="Proteomes" id="UP000295783"/>
    </source>
</evidence>
<dbReference type="Proteomes" id="UP000295783">
    <property type="component" value="Unassembled WGS sequence"/>
</dbReference>
<keyword evidence="6" id="KW-0812">Transmembrane</keyword>
<keyword evidence="2" id="KW-0997">Cell inner membrane</keyword>
<name>A0A4R6WV60_9PROT</name>
<dbReference type="SMART" id="SM00283">
    <property type="entry name" value="MA"/>
    <property type="match status" value="1"/>
</dbReference>
<keyword evidence="6" id="KW-0472">Membrane</keyword>
<evidence type="ECO:0000256" key="6">
    <source>
        <dbReference type="SAM" id="Phobius"/>
    </source>
</evidence>
<dbReference type="Pfam" id="PF00015">
    <property type="entry name" value="MCPsignal"/>
    <property type="match status" value="1"/>
</dbReference>
<organism evidence="9 10">
    <name type="scientific">Dongia mobilis</name>
    <dbReference type="NCBI Taxonomy" id="578943"/>
    <lineage>
        <taxon>Bacteria</taxon>
        <taxon>Pseudomonadati</taxon>
        <taxon>Pseudomonadota</taxon>
        <taxon>Alphaproteobacteria</taxon>
        <taxon>Rhodospirillales</taxon>
        <taxon>Dongiaceae</taxon>
        <taxon>Dongia</taxon>
    </lineage>
</organism>
<dbReference type="RefSeq" id="WP_133611978.1">
    <property type="nucleotide sequence ID" value="NZ_SNYW01000006.1"/>
</dbReference>
<dbReference type="GO" id="GO:0005886">
    <property type="term" value="C:plasma membrane"/>
    <property type="evidence" value="ECO:0007669"/>
    <property type="project" value="UniProtKB-SubCell"/>
</dbReference>
<dbReference type="SUPFAM" id="SSF58104">
    <property type="entry name" value="Methyl-accepting chemotaxis protein (MCP) signaling domain"/>
    <property type="match status" value="1"/>
</dbReference>
<dbReference type="GO" id="GO:0004888">
    <property type="term" value="F:transmembrane signaling receptor activity"/>
    <property type="evidence" value="ECO:0007669"/>
    <property type="project" value="InterPro"/>
</dbReference>
<dbReference type="PRINTS" id="PR00260">
    <property type="entry name" value="CHEMTRNSDUCR"/>
</dbReference>
<feature type="domain" description="Methyl-accepting transducer" evidence="7">
    <location>
        <begin position="181"/>
        <end position="403"/>
    </location>
</feature>
<dbReference type="AlphaFoldDB" id="A0A4R6WV60"/>
<dbReference type="InterPro" id="IPR004090">
    <property type="entry name" value="Chemotax_Me-accpt_rcpt"/>
</dbReference>
<dbReference type="PROSITE" id="PS50192">
    <property type="entry name" value="T_SNARE"/>
    <property type="match status" value="1"/>
</dbReference>
<dbReference type="PANTHER" id="PTHR32089:SF112">
    <property type="entry name" value="LYSOZYME-LIKE PROTEIN-RELATED"/>
    <property type="match status" value="1"/>
</dbReference>